<keyword evidence="3" id="KW-1185">Reference proteome</keyword>
<comment type="caution">
    <text evidence="2">The sequence shown here is derived from an EMBL/GenBank/DDBJ whole genome shotgun (WGS) entry which is preliminary data.</text>
</comment>
<dbReference type="PANTHER" id="PTHR43157:SF31">
    <property type="entry name" value="PHOSPHATIDYLINOSITOL-GLYCAN BIOSYNTHESIS CLASS F PROTEIN"/>
    <property type="match status" value="1"/>
</dbReference>
<proteinExistence type="predicted"/>
<dbReference type="InterPro" id="IPR002347">
    <property type="entry name" value="SDR_fam"/>
</dbReference>
<sequence>MEDKPKKSAVNGTVQCDVKLNGKTVLITGANQGIGFETALDLAGRGARVILACRDLEKAEAAKEKIKETVSPSDIVVMKLDLASLDSIREFSKAVNENESHLDILINNACTGVTCNSLHPGIIKTNLGQYMRGDHTPFFRRMLYTIAWPLAMAFFMTPKQGAQTSIYCSIAPELADVTGKYFAKCGEEPLMTHALNKEDAKKLWELSEKWIAAKETAD</sequence>
<reference evidence="2 3" key="1">
    <citation type="submission" date="2024-02" db="EMBL/GenBank/DDBJ databases">
        <authorList>
            <person name="Daric V."/>
            <person name="Darras S."/>
        </authorList>
    </citation>
    <scope>NUCLEOTIDE SEQUENCE [LARGE SCALE GENOMIC DNA]</scope>
</reference>
<keyword evidence="1" id="KW-0560">Oxidoreductase</keyword>
<dbReference type="Gene3D" id="3.40.50.720">
    <property type="entry name" value="NAD(P)-binding Rossmann-like Domain"/>
    <property type="match status" value="2"/>
</dbReference>
<protein>
    <submittedName>
        <fullName evidence="2">Uncharacterized protein</fullName>
    </submittedName>
</protein>
<evidence type="ECO:0000313" key="3">
    <source>
        <dbReference type="Proteomes" id="UP001642483"/>
    </source>
</evidence>
<evidence type="ECO:0000313" key="2">
    <source>
        <dbReference type="EMBL" id="CAK8696917.1"/>
    </source>
</evidence>
<dbReference type="SUPFAM" id="SSF51735">
    <property type="entry name" value="NAD(P)-binding Rossmann-fold domains"/>
    <property type="match status" value="1"/>
</dbReference>
<dbReference type="EMBL" id="CAWYQH010000163">
    <property type="protein sequence ID" value="CAK8696917.1"/>
    <property type="molecule type" value="Genomic_DNA"/>
</dbReference>
<dbReference type="PANTHER" id="PTHR43157">
    <property type="entry name" value="PHOSPHATIDYLINOSITOL-GLYCAN BIOSYNTHESIS CLASS F PROTEIN-RELATED"/>
    <property type="match status" value="1"/>
</dbReference>
<dbReference type="Pfam" id="PF00106">
    <property type="entry name" value="adh_short"/>
    <property type="match status" value="1"/>
</dbReference>
<dbReference type="PRINTS" id="PR00081">
    <property type="entry name" value="GDHRDH"/>
</dbReference>
<evidence type="ECO:0000256" key="1">
    <source>
        <dbReference type="ARBA" id="ARBA00023002"/>
    </source>
</evidence>
<organism evidence="2 3">
    <name type="scientific">Clavelina lepadiformis</name>
    <name type="common">Light-bulb sea squirt</name>
    <name type="synonym">Ascidia lepadiformis</name>
    <dbReference type="NCBI Taxonomy" id="159417"/>
    <lineage>
        <taxon>Eukaryota</taxon>
        <taxon>Metazoa</taxon>
        <taxon>Chordata</taxon>
        <taxon>Tunicata</taxon>
        <taxon>Ascidiacea</taxon>
        <taxon>Aplousobranchia</taxon>
        <taxon>Clavelinidae</taxon>
        <taxon>Clavelina</taxon>
    </lineage>
</organism>
<gene>
    <name evidence="2" type="ORF">CVLEPA_LOCUS30221</name>
</gene>
<name>A0ABP0GZ39_CLALP</name>
<dbReference type="Proteomes" id="UP001642483">
    <property type="component" value="Unassembled WGS sequence"/>
</dbReference>
<dbReference type="InterPro" id="IPR036291">
    <property type="entry name" value="NAD(P)-bd_dom_sf"/>
</dbReference>
<accession>A0ABP0GZ39</accession>